<dbReference type="EMBL" id="LSSN01000491">
    <property type="protein sequence ID" value="OMJ23675.1"/>
    <property type="molecule type" value="Genomic_DNA"/>
</dbReference>
<reference evidence="3 4" key="1">
    <citation type="submission" date="2017-01" db="EMBL/GenBank/DDBJ databases">
        <authorList>
            <person name="Mah S.A."/>
            <person name="Swanson W.J."/>
            <person name="Moy G.W."/>
            <person name="Vacquier V.D."/>
        </authorList>
    </citation>
    <scope>NUCLEOTIDE SEQUENCE [LARGE SCALE GENOMIC DNA]</scope>
    <source>
        <strain evidence="3 4">GSMNP</strain>
    </source>
</reference>
<accession>A0A1R1YA09</accession>
<comment type="caution">
    <text evidence="3">The sequence shown here is derived from an EMBL/GenBank/DDBJ whole genome shotgun (WGS) entry which is preliminary data.</text>
</comment>
<feature type="compositionally biased region" description="Polar residues" evidence="1">
    <location>
        <begin position="19"/>
        <end position="33"/>
    </location>
</feature>
<evidence type="ECO:0000256" key="1">
    <source>
        <dbReference type="SAM" id="MobiDB-lite"/>
    </source>
</evidence>
<sequence length="76" mass="8751">MNFEKSTNTKSETKKSNSRKLSTSENENSSVSQGKGVDGFIELYDLITSGIKDEIKVKIFTRYYDPFMIDEIKWSD</sequence>
<keyword evidence="4" id="KW-1185">Reference proteome</keyword>
<protein>
    <submittedName>
        <fullName evidence="3">Uncharacterized protein</fullName>
    </submittedName>
</protein>
<proteinExistence type="predicted"/>
<dbReference type="EMBL" id="LSSN01001007">
    <property type="protein sequence ID" value="OMJ21434.1"/>
    <property type="molecule type" value="Genomic_DNA"/>
</dbReference>
<evidence type="ECO:0000313" key="3">
    <source>
        <dbReference type="EMBL" id="OMJ23675.1"/>
    </source>
</evidence>
<name>A0A1R1YA09_9FUNG</name>
<gene>
    <name evidence="3" type="ORF">AYI70_g2097</name>
    <name evidence="2" type="ORF">AYI70_g3494</name>
</gene>
<dbReference type="Proteomes" id="UP000187283">
    <property type="component" value="Unassembled WGS sequence"/>
</dbReference>
<evidence type="ECO:0000313" key="2">
    <source>
        <dbReference type="EMBL" id="OMJ21434.1"/>
    </source>
</evidence>
<evidence type="ECO:0000313" key="4">
    <source>
        <dbReference type="Proteomes" id="UP000187283"/>
    </source>
</evidence>
<feature type="compositionally biased region" description="Low complexity" evidence="1">
    <location>
        <begin position="1"/>
        <end position="10"/>
    </location>
</feature>
<organism evidence="3 4">
    <name type="scientific">Smittium culicis</name>
    <dbReference type="NCBI Taxonomy" id="133412"/>
    <lineage>
        <taxon>Eukaryota</taxon>
        <taxon>Fungi</taxon>
        <taxon>Fungi incertae sedis</taxon>
        <taxon>Zoopagomycota</taxon>
        <taxon>Kickxellomycotina</taxon>
        <taxon>Harpellomycetes</taxon>
        <taxon>Harpellales</taxon>
        <taxon>Legeriomycetaceae</taxon>
        <taxon>Smittium</taxon>
    </lineage>
</organism>
<feature type="region of interest" description="Disordered" evidence="1">
    <location>
        <begin position="1"/>
        <end position="35"/>
    </location>
</feature>
<dbReference type="AlphaFoldDB" id="A0A1R1YA09"/>